<dbReference type="Proteomes" id="UP000002077">
    <property type="component" value="Chromosome"/>
</dbReference>
<dbReference type="KEGG" id="car:cauri_1762"/>
<protein>
    <submittedName>
        <fullName evidence="1">Uncharacterized protein</fullName>
    </submittedName>
</protein>
<reference evidence="1 2" key="1">
    <citation type="journal article" date="2010" name="BMC Genomics">
        <title>Complete genome sequence and lifestyle of black-pigmented Corynebacterium aurimucosum ATCC 700975 (formerly C. nigricans CN-1) isolated from a vaginal swab of a woman with spontaneous abortion.</title>
        <authorList>
            <person name="Trost E."/>
            <person name="Gotker S."/>
            <person name="Schneider J."/>
            <person name="Schneiker-Bekel S."/>
            <person name="Szczepanowski R."/>
            <person name="Tilker A."/>
            <person name="Viehoever P."/>
            <person name="Arnold W."/>
            <person name="Bekel T."/>
            <person name="Blom J."/>
            <person name="Gartemann K.H."/>
            <person name="Linke B."/>
            <person name="Goesmann A."/>
            <person name="Puhler A."/>
            <person name="Shukla S.K."/>
            <person name="Tauch A."/>
        </authorList>
    </citation>
    <scope>NUCLEOTIDE SEQUENCE [LARGE SCALE GENOMIC DNA]</scope>
    <source>
        <strain evidence="2">ATCC 700975 / DSM 44827 / CIP 107346 / CN-1</strain>
    </source>
</reference>
<organism evidence="1 2">
    <name type="scientific">Corynebacterium aurimucosum (strain ATCC 700975 / DSM 44827 / CIP 107346 / CN-1)</name>
    <name type="common">Corynebacterium nigricans</name>
    <dbReference type="NCBI Taxonomy" id="548476"/>
    <lineage>
        <taxon>Bacteria</taxon>
        <taxon>Bacillati</taxon>
        <taxon>Actinomycetota</taxon>
        <taxon>Actinomycetes</taxon>
        <taxon>Mycobacteriales</taxon>
        <taxon>Corynebacteriaceae</taxon>
        <taxon>Corynebacterium</taxon>
    </lineage>
</organism>
<name>C3PHQ1_CORA7</name>
<accession>C3PHQ1</accession>
<dbReference type="HOGENOM" id="CLU_181434_1_0_11"/>
<dbReference type="STRING" id="548476.cauri_1762"/>
<sequence length="88" mass="10073">MSDRQINRSSTVSEFIIIYKRRSGESFIKQFSDSAQALKERLRREAAIDDPDIEIAHISAPSLESLKKSHSRYFMGRVEVQDDQVDAA</sequence>
<evidence type="ECO:0000313" key="2">
    <source>
        <dbReference type="Proteomes" id="UP000002077"/>
    </source>
</evidence>
<proteinExistence type="predicted"/>
<evidence type="ECO:0000313" key="1">
    <source>
        <dbReference type="EMBL" id="ACP33355.1"/>
    </source>
</evidence>
<keyword evidence="2" id="KW-1185">Reference proteome</keyword>
<dbReference type="EMBL" id="CP001601">
    <property type="protein sequence ID" value="ACP33355.1"/>
    <property type="molecule type" value="Genomic_DNA"/>
</dbReference>
<dbReference type="AlphaFoldDB" id="C3PHQ1"/>
<dbReference type="eggNOG" id="ENOG5031TBQ">
    <property type="taxonomic scope" value="Bacteria"/>
</dbReference>
<gene>
    <name evidence="1" type="ordered locus">cauri_1762</name>
</gene>